<dbReference type="AlphaFoldDB" id="A0A1G2CTQ7"/>
<evidence type="ECO:0000313" key="5">
    <source>
        <dbReference type="Proteomes" id="UP000178841"/>
    </source>
</evidence>
<dbReference type="EMBL" id="MHLH01000015">
    <property type="protein sequence ID" value="OGZ03828.1"/>
    <property type="molecule type" value="Genomic_DNA"/>
</dbReference>
<dbReference type="PANTHER" id="PTHR10204:SF34">
    <property type="entry name" value="NAD(P)H DEHYDROGENASE [QUINONE] 1 ISOFORM 1"/>
    <property type="match status" value="1"/>
</dbReference>
<evidence type="ECO:0000313" key="4">
    <source>
        <dbReference type="EMBL" id="OGZ03828.1"/>
    </source>
</evidence>
<name>A0A1G2CTQ7_9BACT</name>
<dbReference type="STRING" id="1798657.A2648_02645"/>
<evidence type="ECO:0000256" key="1">
    <source>
        <dbReference type="ARBA" id="ARBA00006252"/>
    </source>
</evidence>
<evidence type="ECO:0000259" key="3">
    <source>
        <dbReference type="Pfam" id="PF02525"/>
    </source>
</evidence>
<feature type="domain" description="Flavodoxin-like fold" evidence="3">
    <location>
        <begin position="4"/>
        <end position="185"/>
    </location>
</feature>
<dbReference type="InterPro" id="IPR003680">
    <property type="entry name" value="Flavodoxin_fold"/>
</dbReference>
<accession>A0A1G2CTQ7</accession>
<dbReference type="GO" id="GO:0003955">
    <property type="term" value="F:NAD(P)H dehydrogenase (quinone) activity"/>
    <property type="evidence" value="ECO:0007669"/>
    <property type="project" value="TreeGrafter"/>
</dbReference>
<gene>
    <name evidence="4" type="ORF">A2648_02645</name>
</gene>
<sequence>MTKKKVLVFLGHTDRNTFIGALADSYEKGAKEAGHEVKRINISELNFDPILYKGYKVIQQLEPDLKLVQESIKWCDHFVLLYPNWWATMPAILKGMFDRMWLPSFAFNFNKNGFGWKKLLKGRSARVVITMDTPPLTSRILFGDNCNEIKKAILEFAGFSPVRVNKIGAVKNMNEAQRESAKNDVLNLGKDAS</sequence>
<proteinExistence type="inferred from homology"/>
<dbReference type="Gene3D" id="3.40.50.360">
    <property type="match status" value="1"/>
</dbReference>
<organism evidence="4 5">
    <name type="scientific">Candidatus Lloydbacteria bacterium RIFCSPHIGHO2_01_FULL_41_20</name>
    <dbReference type="NCBI Taxonomy" id="1798657"/>
    <lineage>
        <taxon>Bacteria</taxon>
        <taxon>Candidatus Lloydiibacteriota</taxon>
    </lineage>
</organism>
<comment type="similarity">
    <text evidence="1">Belongs to the NAD(P)H dehydrogenase (quinone) family.</text>
</comment>
<dbReference type="PANTHER" id="PTHR10204">
    <property type="entry name" value="NAD P H OXIDOREDUCTASE-RELATED"/>
    <property type="match status" value="1"/>
</dbReference>
<evidence type="ECO:0000256" key="2">
    <source>
        <dbReference type="ARBA" id="ARBA00023002"/>
    </source>
</evidence>
<dbReference type="SUPFAM" id="SSF52218">
    <property type="entry name" value="Flavoproteins"/>
    <property type="match status" value="1"/>
</dbReference>
<dbReference type="Pfam" id="PF02525">
    <property type="entry name" value="Flavodoxin_2"/>
    <property type="match status" value="1"/>
</dbReference>
<comment type="caution">
    <text evidence="4">The sequence shown here is derived from an EMBL/GenBank/DDBJ whole genome shotgun (WGS) entry which is preliminary data.</text>
</comment>
<dbReference type="GO" id="GO:0005829">
    <property type="term" value="C:cytosol"/>
    <property type="evidence" value="ECO:0007669"/>
    <property type="project" value="TreeGrafter"/>
</dbReference>
<dbReference type="Proteomes" id="UP000178841">
    <property type="component" value="Unassembled WGS sequence"/>
</dbReference>
<dbReference type="InterPro" id="IPR029039">
    <property type="entry name" value="Flavoprotein-like_sf"/>
</dbReference>
<protein>
    <recommendedName>
        <fullName evidence="3">Flavodoxin-like fold domain-containing protein</fullName>
    </recommendedName>
</protein>
<reference evidence="4 5" key="1">
    <citation type="journal article" date="2016" name="Nat. Commun.">
        <title>Thousands of microbial genomes shed light on interconnected biogeochemical processes in an aquifer system.</title>
        <authorList>
            <person name="Anantharaman K."/>
            <person name="Brown C.T."/>
            <person name="Hug L.A."/>
            <person name="Sharon I."/>
            <person name="Castelle C.J."/>
            <person name="Probst A.J."/>
            <person name="Thomas B.C."/>
            <person name="Singh A."/>
            <person name="Wilkins M.J."/>
            <person name="Karaoz U."/>
            <person name="Brodie E.L."/>
            <person name="Williams K.H."/>
            <person name="Hubbard S.S."/>
            <person name="Banfield J.F."/>
        </authorList>
    </citation>
    <scope>NUCLEOTIDE SEQUENCE [LARGE SCALE GENOMIC DNA]</scope>
</reference>
<keyword evidence="2" id="KW-0560">Oxidoreductase</keyword>
<dbReference type="InterPro" id="IPR051545">
    <property type="entry name" value="NAD(P)H_dehydrogenase_qn"/>
</dbReference>